<comment type="catalytic activity">
    <reaction evidence="6 10">
        <text>shikimate + NADP(+) = 3-dehydroshikimate + NADPH + H(+)</text>
        <dbReference type="Rhea" id="RHEA:17737"/>
        <dbReference type="ChEBI" id="CHEBI:15378"/>
        <dbReference type="ChEBI" id="CHEBI:16630"/>
        <dbReference type="ChEBI" id="CHEBI:36208"/>
        <dbReference type="ChEBI" id="CHEBI:57783"/>
        <dbReference type="ChEBI" id="CHEBI:58349"/>
        <dbReference type="EC" id="1.1.1.25"/>
    </reaction>
</comment>
<comment type="catalytic activity">
    <reaction evidence="8">
        <text>shikimate + NAD(+) = 3-dehydroshikimate + NADH + H(+)</text>
        <dbReference type="Rhea" id="RHEA:17741"/>
        <dbReference type="ChEBI" id="CHEBI:15378"/>
        <dbReference type="ChEBI" id="CHEBI:16630"/>
        <dbReference type="ChEBI" id="CHEBI:36208"/>
        <dbReference type="ChEBI" id="CHEBI:57540"/>
        <dbReference type="ChEBI" id="CHEBI:57945"/>
    </reaction>
</comment>
<evidence type="ECO:0000259" key="11">
    <source>
        <dbReference type="Pfam" id="PF01488"/>
    </source>
</evidence>
<feature type="active site" description="Proton acceptor" evidence="10">
    <location>
        <position position="69"/>
    </location>
</feature>
<dbReference type="NCBIfam" id="NF001314">
    <property type="entry name" value="PRK00258.2-2"/>
    <property type="match status" value="1"/>
</dbReference>
<name>A0A1I2KCN5_9BACL</name>
<feature type="binding site" evidence="10">
    <location>
        <begin position="154"/>
        <end position="159"/>
    </location>
    <ligand>
        <name>NADP(+)</name>
        <dbReference type="ChEBI" id="CHEBI:58349"/>
    </ligand>
</feature>
<dbReference type="CDD" id="cd01065">
    <property type="entry name" value="NAD_bind_Shikimate_DH"/>
    <property type="match status" value="1"/>
</dbReference>
<evidence type="ECO:0000259" key="13">
    <source>
        <dbReference type="Pfam" id="PF18317"/>
    </source>
</evidence>
<evidence type="ECO:0000256" key="9">
    <source>
        <dbReference type="ARBA" id="ARBA00060613"/>
    </source>
</evidence>
<gene>
    <name evidence="10" type="primary">aroE</name>
    <name evidence="14" type="ORF">SAMN04488025_10120</name>
</gene>
<comment type="pathway">
    <text evidence="9">Aromatic compound metabolism; 3,4-dihydroxybenzoate biosynthesis; 3-dehydroquinate from D-quinate (NAD(+) route).</text>
</comment>
<accession>A0A1I2KCN5</accession>
<dbReference type="InterPro" id="IPR036291">
    <property type="entry name" value="NAD(P)-bd_dom_sf"/>
</dbReference>
<feature type="domain" description="SDH C-terminal" evidence="13">
    <location>
        <begin position="244"/>
        <end position="274"/>
    </location>
</feature>
<comment type="subunit">
    <text evidence="10">Homodimer.</text>
</comment>
<evidence type="ECO:0000256" key="1">
    <source>
        <dbReference type="ARBA" id="ARBA00004871"/>
    </source>
</evidence>
<dbReference type="PANTHER" id="PTHR21089">
    <property type="entry name" value="SHIKIMATE DEHYDROGENASE"/>
    <property type="match status" value="1"/>
</dbReference>
<dbReference type="FunFam" id="3.40.50.10860:FF:000004">
    <property type="entry name" value="Quinate/shikimate dehydrogenase"/>
    <property type="match status" value="1"/>
</dbReference>
<evidence type="ECO:0000256" key="8">
    <source>
        <dbReference type="ARBA" id="ARBA00052329"/>
    </source>
</evidence>
<evidence type="ECO:0000256" key="5">
    <source>
        <dbReference type="ARBA" id="ARBA00023141"/>
    </source>
</evidence>
<evidence type="ECO:0000256" key="3">
    <source>
        <dbReference type="ARBA" id="ARBA00022857"/>
    </source>
</evidence>
<feature type="binding site" evidence="10">
    <location>
        <position position="244"/>
    </location>
    <ligand>
        <name>NADP(+)</name>
        <dbReference type="ChEBI" id="CHEBI:58349"/>
    </ligand>
</feature>
<feature type="domain" description="Quinate/shikimate 5-dehydrogenase/glutamyl-tRNA reductase" evidence="11">
    <location>
        <begin position="120"/>
        <end position="195"/>
    </location>
</feature>
<reference evidence="14 15" key="1">
    <citation type="submission" date="2016-10" db="EMBL/GenBank/DDBJ databases">
        <authorList>
            <person name="de Groot N.N."/>
        </authorList>
    </citation>
    <scope>NUCLEOTIDE SEQUENCE [LARGE SCALE GENOMIC DNA]</scope>
    <source>
        <strain evidence="14 15">DSM 44945</strain>
    </source>
</reference>
<dbReference type="SUPFAM" id="SSF51735">
    <property type="entry name" value="NAD(P)-binding Rossmann-fold domains"/>
    <property type="match status" value="1"/>
</dbReference>
<evidence type="ECO:0000256" key="6">
    <source>
        <dbReference type="ARBA" id="ARBA00049442"/>
    </source>
</evidence>
<dbReference type="PANTHER" id="PTHR21089:SF1">
    <property type="entry name" value="BIFUNCTIONAL 3-DEHYDROQUINATE DEHYDRATASE_SHIKIMATE DEHYDROGENASE, CHLOROPLASTIC"/>
    <property type="match status" value="1"/>
</dbReference>
<feature type="binding site" evidence="10">
    <location>
        <position position="105"/>
    </location>
    <ligand>
        <name>shikimate</name>
        <dbReference type="ChEBI" id="CHEBI:36208"/>
    </ligand>
</feature>
<dbReference type="GO" id="GO:0050661">
    <property type="term" value="F:NADP binding"/>
    <property type="evidence" value="ECO:0007669"/>
    <property type="project" value="InterPro"/>
</dbReference>
<dbReference type="GO" id="GO:0030266">
    <property type="term" value="F:quinate 3-dehydrogenase (NAD+) activity"/>
    <property type="evidence" value="ECO:0007669"/>
    <property type="project" value="UniProtKB-EC"/>
</dbReference>
<dbReference type="GO" id="GO:0005829">
    <property type="term" value="C:cytosol"/>
    <property type="evidence" value="ECO:0007669"/>
    <property type="project" value="TreeGrafter"/>
</dbReference>
<dbReference type="InterPro" id="IPR041121">
    <property type="entry name" value="SDH_C"/>
</dbReference>
<sequence length="283" mass="30227">MDAGTGVVGLIGHPVGHSKSPEMMNRAFRALGLPFVYLAFDVSPAELGTAVRGMRALGFRGWNVTIPHKVAVLEHLDEVEETAREIGAVNTVVAREGRLVGYNTDGEGYLRSLVDETGLDLVEQKVLILGAGGAARAVAHALAGAGVKSITIANRTREKAERLAASLRKGDARAVSLSEVERVIGETTLLVQTTSVGMYPETEAIPIDPSLLHERMTVSDLIYRPRKTLLLREAEARGARIHGGLGMLLHQAALAFEKWMGKPAPVDVMRKALEEAMEPAGGG</sequence>
<keyword evidence="3 10" id="KW-0521">NADP</keyword>
<dbReference type="GO" id="GO:0009073">
    <property type="term" value="P:aromatic amino acid family biosynthetic process"/>
    <property type="evidence" value="ECO:0007669"/>
    <property type="project" value="UniProtKB-KW"/>
</dbReference>
<keyword evidence="4 10" id="KW-0560">Oxidoreductase</keyword>
<feature type="binding site" evidence="10">
    <location>
        <position position="81"/>
    </location>
    <ligand>
        <name>NADP(+)</name>
        <dbReference type="ChEBI" id="CHEBI:58349"/>
    </ligand>
</feature>
<feature type="binding site" evidence="10">
    <location>
        <position position="223"/>
    </location>
    <ligand>
        <name>shikimate</name>
        <dbReference type="ChEBI" id="CHEBI:36208"/>
    </ligand>
</feature>
<dbReference type="Pfam" id="PF18317">
    <property type="entry name" value="SDH_C"/>
    <property type="match status" value="1"/>
</dbReference>
<protein>
    <recommendedName>
        <fullName evidence="10">Shikimate dehydrogenase (NADP(+))</fullName>
        <shortName evidence="10">SDH</shortName>
        <ecNumber evidence="10">1.1.1.25</ecNumber>
    </recommendedName>
</protein>
<feature type="binding site" evidence="10">
    <location>
        <position position="221"/>
    </location>
    <ligand>
        <name>NADP(+)</name>
        <dbReference type="ChEBI" id="CHEBI:58349"/>
    </ligand>
</feature>
<dbReference type="SUPFAM" id="SSF53223">
    <property type="entry name" value="Aminoacid dehydrogenase-like, N-terminal domain"/>
    <property type="match status" value="1"/>
</dbReference>
<dbReference type="InterPro" id="IPR046346">
    <property type="entry name" value="Aminoacid_DH-like_N_sf"/>
</dbReference>
<dbReference type="GO" id="GO:0008652">
    <property type="term" value="P:amino acid biosynthetic process"/>
    <property type="evidence" value="ECO:0007669"/>
    <property type="project" value="UniProtKB-KW"/>
</dbReference>
<evidence type="ECO:0000313" key="15">
    <source>
        <dbReference type="Proteomes" id="UP000198661"/>
    </source>
</evidence>
<dbReference type="InterPro" id="IPR022893">
    <property type="entry name" value="Shikimate_DH_fam"/>
</dbReference>
<dbReference type="Pfam" id="PF01488">
    <property type="entry name" value="Shikimate_DH"/>
    <property type="match status" value="1"/>
</dbReference>
<dbReference type="InterPro" id="IPR013708">
    <property type="entry name" value="Shikimate_DH-bd_N"/>
</dbReference>
<organism evidence="14 15">
    <name type="scientific">Planifilum fulgidum</name>
    <dbReference type="NCBI Taxonomy" id="201973"/>
    <lineage>
        <taxon>Bacteria</taxon>
        <taxon>Bacillati</taxon>
        <taxon>Bacillota</taxon>
        <taxon>Bacilli</taxon>
        <taxon>Bacillales</taxon>
        <taxon>Thermoactinomycetaceae</taxon>
        <taxon>Planifilum</taxon>
    </lineage>
</organism>
<feature type="binding site" evidence="10">
    <location>
        <begin position="18"/>
        <end position="20"/>
    </location>
    <ligand>
        <name>shikimate</name>
        <dbReference type="ChEBI" id="CHEBI:36208"/>
    </ligand>
</feature>
<evidence type="ECO:0000259" key="12">
    <source>
        <dbReference type="Pfam" id="PF08501"/>
    </source>
</evidence>
<evidence type="ECO:0000313" key="14">
    <source>
        <dbReference type="EMBL" id="SFF62861.1"/>
    </source>
</evidence>
<dbReference type="HAMAP" id="MF_00222">
    <property type="entry name" value="Shikimate_DH_AroE"/>
    <property type="match status" value="1"/>
</dbReference>
<dbReference type="Gene3D" id="3.40.50.720">
    <property type="entry name" value="NAD(P)-binding Rossmann-like Domain"/>
    <property type="match status" value="1"/>
</dbReference>
<dbReference type="STRING" id="201973.SAMN04488025_10120"/>
<feature type="binding site" evidence="10">
    <location>
        <position position="90"/>
    </location>
    <ligand>
        <name>shikimate</name>
        <dbReference type="ChEBI" id="CHEBI:36208"/>
    </ligand>
</feature>
<dbReference type="InterPro" id="IPR006151">
    <property type="entry name" value="Shikm_DH/Glu-tRNA_Rdtase"/>
</dbReference>
<evidence type="ECO:0000256" key="7">
    <source>
        <dbReference type="ARBA" id="ARBA00051639"/>
    </source>
</evidence>
<comment type="function">
    <text evidence="10">Involved in the biosynthesis of the chorismate, which leads to the biosynthesis of aromatic amino acids. Catalyzes the reversible NADPH linked reduction of 3-dehydroshikimate (DHSA) to yield shikimate (SA).</text>
</comment>
<dbReference type="Gene3D" id="3.40.50.10860">
    <property type="entry name" value="Leucine Dehydrogenase, chain A, domain 1"/>
    <property type="match status" value="1"/>
</dbReference>
<evidence type="ECO:0000256" key="4">
    <source>
        <dbReference type="ARBA" id="ARBA00023002"/>
    </source>
</evidence>
<evidence type="ECO:0000256" key="10">
    <source>
        <dbReference type="HAMAP-Rule" id="MF_00222"/>
    </source>
</evidence>
<feature type="binding site" evidence="10">
    <location>
        <begin position="130"/>
        <end position="134"/>
    </location>
    <ligand>
        <name>NADP(+)</name>
        <dbReference type="ChEBI" id="CHEBI:58349"/>
    </ligand>
</feature>
<proteinExistence type="inferred from homology"/>
<keyword evidence="15" id="KW-1185">Reference proteome</keyword>
<dbReference type="EMBL" id="FOOK01000001">
    <property type="protein sequence ID" value="SFF62861.1"/>
    <property type="molecule type" value="Genomic_DNA"/>
</dbReference>
<dbReference type="NCBIfam" id="NF001319">
    <property type="entry name" value="PRK00258.3-3"/>
    <property type="match status" value="1"/>
</dbReference>
<dbReference type="EC" id="1.1.1.25" evidence="10"/>
<dbReference type="FunFam" id="3.40.50.720:FF:000086">
    <property type="entry name" value="Quinate/shikimate dehydrogenase"/>
    <property type="match status" value="1"/>
</dbReference>
<comment type="pathway">
    <text evidence="1 10">Metabolic intermediate biosynthesis; chorismate biosynthesis; chorismate from D-erythrose 4-phosphate and phosphoenolpyruvate: step 4/7.</text>
</comment>
<dbReference type="GO" id="GO:0019632">
    <property type="term" value="P:shikimate metabolic process"/>
    <property type="evidence" value="ECO:0007669"/>
    <property type="project" value="InterPro"/>
</dbReference>
<evidence type="ECO:0000256" key="2">
    <source>
        <dbReference type="ARBA" id="ARBA00022605"/>
    </source>
</evidence>
<dbReference type="UniPathway" id="UPA00053">
    <property type="reaction ID" value="UER00087"/>
</dbReference>
<comment type="similarity">
    <text evidence="10">Belongs to the shikimate dehydrogenase family.</text>
</comment>
<keyword evidence="2 10" id="KW-0028">Amino-acid biosynthesis</keyword>
<feature type="binding site" evidence="10">
    <location>
        <position position="65"/>
    </location>
    <ligand>
        <name>shikimate</name>
        <dbReference type="ChEBI" id="CHEBI:36208"/>
    </ligand>
</feature>
<dbReference type="InterPro" id="IPR011342">
    <property type="entry name" value="Shikimate_DH"/>
</dbReference>
<feature type="domain" description="Shikimate dehydrogenase substrate binding N-terminal" evidence="12">
    <location>
        <begin position="10"/>
        <end position="92"/>
    </location>
</feature>
<dbReference type="AlphaFoldDB" id="A0A1I2KCN5"/>
<dbReference type="GO" id="GO:0009423">
    <property type="term" value="P:chorismate biosynthetic process"/>
    <property type="evidence" value="ECO:0007669"/>
    <property type="project" value="UniProtKB-UniRule"/>
</dbReference>
<dbReference type="Pfam" id="PF08501">
    <property type="entry name" value="Shikimate_dh_N"/>
    <property type="match status" value="1"/>
</dbReference>
<keyword evidence="5 10" id="KW-0057">Aromatic amino acid biosynthesis</keyword>
<dbReference type="GO" id="GO:0004764">
    <property type="term" value="F:shikimate 3-dehydrogenase (NADP+) activity"/>
    <property type="evidence" value="ECO:0007669"/>
    <property type="project" value="UniProtKB-UniRule"/>
</dbReference>
<dbReference type="NCBIfam" id="TIGR00507">
    <property type="entry name" value="aroE"/>
    <property type="match status" value="1"/>
</dbReference>
<dbReference type="Proteomes" id="UP000198661">
    <property type="component" value="Unassembled WGS sequence"/>
</dbReference>
<dbReference type="GO" id="GO:0052734">
    <property type="term" value="F:shikimate 3-dehydrogenase (NAD+) activity"/>
    <property type="evidence" value="ECO:0007669"/>
    <property type="project" value="RHEA"/>
</dbReference>
<feature type="binding site" evidence="10">
    <location>
        <position position="251"/>
    </location>
    <ligand>
        <name>shikimate</name>
        <dbReference type="ChEBI" id="CHEBI:36208"/>
    </ligand>
</feature>
<comment type="catalytic activity">
    <reaction evidence="7">
        <text>L-quinate + NAD(+) = 3-dehydroquinate + NADH + H(+)</text>
        <dbReference type="Rhea" id="RHEA:22364"/>
        <dbReference type="ChEBI" id="CHEBI:15378"/>
        <dbReference type="ChEBI" id="CHEBI:29751"/>
        <dbReference type="ChEBI" id="CHEBI:32364"/>
        <dbReference type="ChEBI" id="CHEBI:57540"/>
        <dbReference type="ChEBI" id="CHEBI:57945"/>
        <dbReference type="EC" id="1.1.1.24"/>
    </reaction>
</comment>